<dbReference type="Proteomes" id="UP000095283">
    <property type="component" value="Unplaced"/>
</dbReference>
<organism evidence="1 2">
    <name type="scientific">Heterorhabditis bacteriophora</name>
    <name type="common">Entomopathogenic nematode worm</name>
    <dbReference type="NCBI Taxonomy" id="37862"/>
    <lineage>
        <taxon>Eukaryota</taxon>
        <taxon>Metazoa</taxon>
        <taxon>Ecdysozoa</taxon>
        <taxon>Nematoda</taxon>
        <taxon>Chromadorea</taxon>
        <taxon>Rhabditida</taxon>
        <taxon>Rhabditina</taxon>
        <taxon>Rhabditomorpha</taxon>
        <taxon>Strongyloidea</taxon>
        <taxon>Heterorhabditidae</taxon>
        <taxon>Heterorhabditis</taxon>
    </lineage>
</organism>
<accession>A0A1I7X2G8</accession>
<sequence>MFQPDIRLFECPICGDLDTPSTLQEPLGMLVKRWRTARKELTQHVPFYSDLLECSTGIELKTCGHTAHIKCFNAYRETIRIILKKFHTFNYVHFQNDLRVAFDALKDCIVYWKKTFTEAAPTRGQTHIIAAIKSNVERCMLFNKLSVAERRKNTRALITEHLIPASVARTSRRDEEISLYAVKDLLLPKIQEDFAVCFFLHLKLIFHHMIYIFLIFQPSCSDDGLTVSDDDLIDVVDLRPDDLRALQSVPLLLFDLKSLFVRLSSFVIDNQRLSKEDKRQLCRVLARRILRVTIVKTFLCLLLRCSRTTLERLIKGQHHIGGITGNLYYFVVLLLIIEDVTSFPSSFKWQLLDAIDFTAEFWRQSGILPKTNESMPMVTDRSIQEALSDIGFVNMK</sequence>
<protein>
    <submittedName>
        <fullName evidence="2">RING-type E3 ubiquitin transferase</fullName>
    </submittedName>
</protein>
<evidence type="ECO:0000313" key="2">
    <source>
        <dbReference type="WBParaSite" id="Hba_11646"/>
    </source>
</evidence>
<name>A0A1I7X2G8_HETBA</name>
<proteinExistence type="predicted"/>
<reference evidence="2" key="1">
    <citation type="submission" date="2016-11" db="UniProtKB">
        <authorList>
            <consortium name="WormBaseParasite"/>
        </authorList>
    </citation>
    <scope>IDENTIFICATION</scope>
</reference>
<evidence type="ECO:0000313" key="1">
    <source>
        <dbReference type="Proteomes" id="UP000095283"/>
    </source>
</evidence>
<keyword evidence="1" id="KW-1185">Reference proteome</keyword>
<dbReference type="AlphaFoldDB" id="A0A1I7X2G8"/>
<dbReference type="WBParaSite" id="Hba_11646">
    <property type="protein sequence ID" value="Hba_11646"/>
    <property type="gene ID" value="Hba_11646"/>
</dbReference>